<evidence type="ECO:0000313" key="2">
    <source>
        <dbReference type="EMBL" id="QSX34492.1"/>
    </source>
</evidence>
<accession>A0ABX7QTZ0</accession>
<evidence type="ECO:0008006" key="4">
    <source>
        <dbReference type="Google" id="ProtNLM"/>
    </source>
</evidence>
<evidence type="ECO:0000313" key="3">
    <source>
        <dbReference type="Proteomes" id="UP000662770"/>
    </source>
</evidence>
<keyword evidence="3" id="KW-1185">Reference proteome</keyword>
<protein>
    <recommendedName>
        <fullName evidence="4">Nif11 domain-containing protein</fullName>
    </recommendedName>
</protein>
<feature type="region of interest" description="Disordered" evidence="1">
    <location>
        <begin position="65"/>
        <end position="92"/>
    </location>
</feature>
<dbReference type="RefSeq" id="WP_207355693.1">
    <property type="nucleotide sequence ID" value="NZ_CP071503.1"/>
</dbReference>
<dbReference type="EMBL" id="CP071503">
    <property type="protein sequence ID" value="QSX34492.1"/>
    <property type="molecule type" value="Genomic_DNA"/>
</dbReference>
<organism evidence="2 3">
    <name type="scientific">Shewanella avicenniae</name>
    <dbReference type="NCBI Taxonomy" id="2814294"/>
    <lineage>
        <taxon>Bacteria</taxon>
        <taxon>Pseudomonadati</taxon>
        <taxon>Pseudomonadota</taxon>
        <taxon>Gammaproteobacteria</taxon>
        <taxon>Alteromonadales</taxon>
        <taxon>Shewanellaceae</taxon>
        <taxon>Shewanella</taxon>
    </lineage>
</organism>
<gene>
    <name evidence="2" type="ORF">JYB87_04375</name>
</gene>
<dbReference type="Proteomes" id="UP000662770">
    <property type="component" value="Chromosome"/>
</dbReference>
<sequence>MNNKLVNFLAQVGADVSLQQPEALAQAALAAGFEPQQIAALLNNDAASFAEELKINTDIVCFLAPAEPDEDEQGEQPKEDDTDTKNASLKIA</sequence>
<name>A0ABX7QTZ0_9GAMM</name>
<reference evidence="2 3" key="1">
    <citation type="submission" date="2021-03" db="EMBL/GenBank/DDBJ databases">
        <title>Novel species identification of genus Shewanella.</title>
        <authorList>
            <person name="Liu G."/>
            <person name="Zhang Q."/>
        </authorList>
    </citation>
    <scope>NUCLEOTIDE SEQUENCE [LARGE SCALE GENOMIC DNA]</scope>
    <source>
        <strain evidence="2 3">FJAT-51800</strain>
    </source>
</reference>
<feature type="compositionally biased region" description="Acidic residues" evidence="1">
    <location>
        <begin position="67"/>
        <end position="82"/>
    </location>
</feature>
<proteinExistence type="predicted"/>
<evidence type="ECO:0000256" key="1">
    <source>
        <dbReference type="SAM" id="MobiDB-lite"/>
    </source>
</evidence>